<reference evidence="1" key="1">
    <citation type="submission" date="2020-10" db="EMBL/GenBank/DDBJ databases">
        <authorList>
            <person name="Gilroy R."/>
        </authorList>
    </citation>
    <scope>NUCLEOTIDE SEQUENCE</scope>
    <source>
        <strain evidence="1">CHK195-15760</strain>
    </source>
</reference>
<evidence type="ECO:0000313" key="1">
    <source>
        <dbReference type="EMBL" id="HIU51096.1"/>
    </source>
</evidence>
<accession>A0A9D1S8Q8</accession>
<name>A0A9D1S8Q8_9FIRM</name>
<protein>
    <submittedName>
        <fullName evidence="1">Uncharacterized protein</fullName>
    </submittedName>
</protein>
<gene>
    <name evidence="1" type="ORF">IAB70_00480</name>
</gene>
<organism evidence="1 2">
    <name type="scientific">Candidatus Merdicola faecigallinarum</name>
    <dbReference type="NCBI Taxonomy" id="2840862"/>
    <lineage>
        <taxon>Bacteria</taxon>
        <taxon>Bacillati</taxon>
        <taxon>Bacillota</taxon>
        <taxon>Clostridia</taxon>
        <taxon>Candidatus Merdicola</taxon>
    </lineage>
</organism>
<reference evidence="1" key="2">
    <citation type="journal article" date="2021" name="PeerJ">
        <title>Extensive microbial diversity within the chicken gut microbiome revealed by metagenomics and culture.</title>
        <authorList>
            <person name="Gilroy R."/>
            <person name="Ravi A."/>
            <person name="Getino M."/>
            <person name="Pursley I."/>
            <person name="Horton D.L."/>
            <person name="Alikhan N.F."/>
            <person name="Baker D."/>
            <person name="Gharbi K."/>
            <person name="Hall N."/>
            <person name="Watson M."/>
            <person name="Adriaenssens E.M."/>
            <person name="Foster-Nyarko E."/>
            <person name="Jarju S."/>
            <person name="Secka A."/>
            <person name="Antonio M."/>
            <person name="Oren A."/>
            <person name="Chaudhuri R.R."/>
            <person name="La Ragione R."/>
            <person name="Hildebrand F."/>
            <person name="Pallen M.J."/>
        </authorList>
    </citation>
    <scope>NUCLEOTIDE SEQUENCE</scope>
    <source>
        <strain evidence="1">CHK195-15760</strain>
    </source>
</reference>
<dbReference type="EMBL" id="DVNH01000005">
    <property type="protein sequence ID" value="HIU51096.1"/>
    <property type="molecule type" value="Genomic_DNA"/>
</dbReference>
<sequence length="629" mass="73001">MRILPFKKNLNRAQQYNRIKEKSEPFYINKFLVRIHRLVQEKKQENPKITMEELKDFLDSFTDKMIKTVFLNTYALNTGLERSTCIYLKEHPEITDSLMNDIDKNHLSTSHEHFESQGNPIDDRKEFLLVLSKQMPEILEQYDRYFSEDIIKILNSSTLSPQDKLSQISVHTKRNILPQYRKTILDGARVNLYGIKAFLPIEQEFIENDLRQELIESTSAIVENLNTLGLIDSYQSIFKSQMHSMGLDGFVPESQEILTALSENYLKNCSIEELSSLNAFWVNRYSKELDTYAEAMFAIYQFDLLPRMFSENLPLENQERSEKEYVETKDLQTMLLKLELFYFPAEHFFSEQEAIIDAKDPSKDELSQEEIEGGFIRFSYEPFIEEMKKAYKTPYTDFFSKELPNNPNDIETDLNQCLQLQNAIHCAKISKDELISITLLTSEKEDSPSNIGIILDDISEDGTYADIPIFVGIAKDSHTTAPLRLHFRRDVLADFLESYTGNTMLQIYKGSEDFTSPNGKALSTPVMLPFTKKMEKYIKTADKKDSKIRTNNNAKYLSHINFLRDPKRIPPHLKTSTVDELGRKVDVFSPRYIDVKTGFIFEKVNGEFLRVSPTPIKNRKGDEADGRDE</sequence>
<dbReference type="AlphaFoldDB" id="A0A9D1S8Q8"/>
<evidence type="ECO:0000313" key="2">
    <source>
        <dbReference type="Proteomes" id="UP000824093"/>
    </source>
</evidence>
<proteinExistence type="predicted"/>
<comment type="caution">
    <text evidence="1">The sequence shown here is derived from an EMBL/GenBank/DDBJ whole genome shotgun (WGS) entry which is preliminary data.</text>
</comment>
<dbReference type="Proteomes" id="UP000824093">
    <property type="component" value="Unassembled WGS sequence"/>
</dbReference>